<dbReference type="InterPro" id="IPR005656">
    <property type="entry name" value="MmgE_PrpD"/>
</dbReference>
<name>A0A6A8LH65_BACVE</name>
<evidence type="ECO:0000259" key="3">
    <source>
        <dbReference type="Pfam" id="PF19305"/>
    </source>
</evidence>
<dbReference type="AlphaFoldDB" id="A0A6A8LH65"/>
<dbReference type="Gene3D" id="3.30.1330.120">
    <property type="entry name" value="2-methylcitrate dehydratase PrpD"/>
    <property type="match status" value="1"/>
</dbReference>
<feature type="domain" description="MmgE/PrpD N-terminal" evidence="2">
    <location>
        <begin position="21"/>
        <end position="241"/>
    </location>
</feature>
<comment type="similarity">
    <text evidence="1">Belongs to the PrpD family.</text>
</comment>
<dbReference type="InterPro" id="IPR042188">
    <property type="entry name" value="MmgE/PrpD_sf_2"/>
</dbReference>
<dbReference type="InterPro" id="IPR045337">
    <property type="entry name" value="MmgE_PrpD_C"/>
</dbReference>
<dbReference type="PANTHER" id="PTHR16943">
    <property type="entry name" value="2-METHYLCITRATE DEHYDRATASE-RELATED"/>
    <property type="match status" value="1"/>
</dbReference>
<accession>A0A6A8LH65</accession>
<organism evidence="4">
    <name type="scientific">Bacillus velezensis</name>
    <dbReference type="NCBI Taxonomy" id="492670"/>
    <lineage>
        <taxon>Bacteria</taxon>
        <taxon>Bacillati</taxon>
        <taxon>Bacillota</taxon>
        <taxon>Bacilli</taxon>
        <taxon>Bacillales</taxon>
        <taxon>Bacillaceae</taxon>
        <taxon>Bacillus</taxon>
        <taxon>Bacillus amyloliquefaciens group</taxon>
    </lineage>
</organism>
<proteinExistence type="inferred from homology"/>
<evidence type="ECO:0000256" key="1">
    <source>
        <dbReference type="ARBA" id="ARBA00006174"/>
    </source>
</evidence>
<evidence type="ECO:0000313" key="4">
    <source>
        <dbReference type="EMBL" id="MSE03094.1"/>
    </source>
</evidence>
<evidence type="ECO:0000259" key="2">
    <source>
        <dbReference type="Pfam" id="PF03972"/>
    </source>
</evidence>
<dbReference type="InterPro" id="IPR045336">
    <property type="entry name" value="MmgE_PrpD_N"/>
</dbReference>
<dbReference type="PANTHER" id="PTHR16943:SF8">
    <property type="entry name" value="2-METHYLCITRATE DEHYDRATASE"/>
    <property type="match status" value="1"/>
</dbReference>
<dbReference type="InterPro" id="IPR042183">
    <property type="entry name" value="MmgE/PrpD_sf_1"/>
</dbReference>
<protein>
    <submittedName>
        <fullName evidence="4">MmgE/PrpD family protein</fullName>
    </submittedName>
</protein>
<dbReference type="SUPFAM" id="SSF103378">
    <property type="entry name" value="2-methylcitrate dehydratase PrpD"/>
    <property type="match status" value="1"/>
</dbReference>
<dbReference type="Gene3D" id="1.10.4100.10">
    <property type="entry name" value="2-methylcitrate dehydratase PrpD"/>
    <property type="match status" value="1"/>
</dbReference>
<dbReference type="EMBL" id="WKKV01000006">
    <property type="protein sequence ID" value="MSE03094.1"/>
    <property type="molecule type" value="Genomic_DNA"/>
</dbReference>
<comment type="caution">
    <text evidence="4">The sequence shown here is derived from an EMBL/GenBank/DDBJ whole genome shotgun (WGS) entry which is preliminary data.</text>
</comment>
<reference evidence="4" key="1">
    <citation type="submission" date="2019-11" db="EMBL/GenBank/DDBJ databases">
        <title>Draft Genome Sequence of Plant Growth-Promoting Rhizosphere-Associated Bacteria.</title>
        <authorList>
            <person name="Vasilyev I.Y."/>
            <person name="Radchenko V."/>
            <person name="Ilnitskaya E.V."/>
        </authorList>
    </citation>
    <scope>NUCLEOTIDE SEQUENCE</scope>
    <source>
        <strain evidence="4">VRA_517_n</strain>
    </source>
</reference>
<dbReference type="GO" id="GO:0016829">
    <property type="term" value="F:lyase activity"/>
    <property type="evidence" value="ECO:0007669"/>
    <property type="project" value="InterPro"/>
</dbReference>
<gene>
    <name evidence="4" type="ORF">GKC39_13580</name>
</gene>
<dbReference type="Pfam" id="PF19305">
    <property type="entry name" value="MmgE_PrpD_C"/>
    <property type="match status" value="1"/>
</dbReference>
<dbReference type="RefSeq" id="WP_032857686.1">
    <property type="nucleotide sequence ID" value="NZ_CP064845.1"/>
</dbReference>
<feature type="domain" description="MmgE/PrpD C-terminal" evidence="3">
    <location>
        <begin position="270"/>
        <end position="428"/>
    </location>
</feature>
<dbReference type="InterPro" id="IPR036148">
    <property type="entry name" value="MmgE/PrpD_sf"/>
</dbReference>
<sequence>MNTENLTAGLAQAVMSSVPETSAEAMKEARKGLLDFTAAAFAGRRDTGVEKLVKLAEEEGGMPIAPLIGRNQKTTPSQSALINGFIAHALDFDDVHSDVRGHPSAVILPALIAAASAGRIDKSRFLGAYVTGIEVMARLGESAGRDHYEKGWHNTGTLGAIAAACAVGFAENLNQTQLQKAIGFAAARSGGMRVQFGTEMKPLHAGLAAQAGVFAVKLAKAGFGGSAHALDREKGFFGLYGDLERAETLLVNGWGNPWRIVSPGLWFKVYPFCSAAHHAADAILKLKAEHGLTFGQTERIDVIYPQAGDAALTERRPKTGEAGRFSVEYVITLALHGKDFSVEHFTSEPIPQSLQKGFERIHRSCDDQIQPADNAVPKGRFTIVRVTVSGGHVYEARIDCPRGAPGNGLSEKDIEDKLRLALPGEEKKAEELIKAAGQSNIDRYLQLI</sequence>
<dbReference type="Pfam" id="PF03972">
    <property type="entry name" value="MmgE_PrpD_N"/>
    <property type="match status" value="1"/>
</dbReference>